<dbReference type="Gene3D" id="3.40.630.30">
    <property type="match status" value="1"/>
</dbReference>
<evidence type="ECO:0000313" key="2">
    <source>
        <dbReference type="EMBL" id="QSG05415.1"/>
    </source>
</evidence>
<accession>A0A897N3Q5</accession>
<dbReference type="SUPFAM" id="SSF55729">
    <property type="entry name" value="Acyl-CoA N-acyltransferases (Nat)"/>
    <property type="match status" value="1"/>
</dbReference>
<dbReference type="AlphaFoldDB" id="A0A897N3Q5"/>
<dbReference type="PANTHER" id="PTHR36174:SF1">
    <property type="entry name" value="LIPID II:GLYCINE GLYCYLTRANSFERASE"/>
    <property type="match status" value="1"/>
</dbReference>
<dbReference type="GO" id="GO:0016740">
    <property type="term" value="F:transferase activity"/>
    <property type="evidence" value="ECO:0007669"/>
    <property type="project" value="UniProtKB-KW"/>
</dbReference>
<dbReference type="InterPro" id="IPR050644">
    <property type="entry name" value="PG_Glycine_Bridge_Synth"/>
</dbReference>
<organism evidence="2 3">
    <name type="scientific">Halapricum desulfuricans</name>
    <dbReference type="NCBI Taxonomy" id="2841257"/>
    <lineage>
        <taxon>Archaea</taxon>
        <taxon>Methanobacteriati</taxon>
        <taxon>Methanobacteriota</taxon>
        <taxon>Stenosarchaea group</taxon>
        <taxon>Halobacteria</taxon>
        <taxon>Halobacteriales</taxon>
        <taxon>Haloarculaceae</taxon>
        <taxon>Halapricum</taxon>
    </lineage>
</organism>
<dbReference type="Pfam" id="PF13480">
    <property type="entry name" value="Acetyltransf_6"/>
    <property type="match status" value="1"/>
</dbReference>
<dbReference type="Proteomes" id="UP000663525">
    <property type="component" value="Chromosome"/>
</dbReference>
<keyword evidence="2" id="KW-0808">Transferase</keyword>
<dbReference type="RefSeq" id="WP_229115255.1">
    <property type="nucleotide sequence ID" value="NZ_CP064787.1"/>
</dbReference>
<reference evidence="2" key="1">
    <citation type="submission" date="2020-11" db="EMBL/GenBank/DDBJ databases">
        <title>Carbohydrate-dependent, anaerobic sulfur respiration: A novel catabolism in halophilic archaea.</title>
        <authorList>
            <person name="Sorokin D.Y."/>
            <person name="Messina E."/>
            <person name="Smedile F."/>
            <person name="La Cono V."/>
            <person name="Hallsworth J.E."/>
            <person name="Yakimov M.M."/>
        </authorList>
    </citation>
    <scope>NUCLEOTIDE SEQUENCE</scope>
    <source>
        <strain evidence="2">HSR12-1</strain>
    </source>
</reference>
<dbReference type="InterPro" id="IPR016181">
    <property type="entry name" value="Acyl_CoA_acyltransferase"/>
</dbReference>
<evidence type="ECO:0000313" key="3">
    <source>
        <dbReference type="Proteomes" id="UP000663525"/>
    </source>
</evidence>
<evidence type="ECO:0000259" key="1">
    <source>
        <dbReference type="Pfam" id="PF13480"/>
    </source>
</evidence>
<proteinExistence type="predicted"/>
<feature type="domain" description="BioF2-like acetyltransferase" evidence="1">
    <location>
        <begin position="170"/>
        <end position="305"/>
    </location>
</feature>
<dbReference type="InterPro" id="IPR038740">
    <property type="entry name" value="BioF2-like_GNAT_dom"/>
</dbReference>
<sequence>MTIDITSADDMTPAEWNALVERARYTDAMHQWEALAVIARRADSTVHRLVGYKGQEPVGVFPVFERRYGPITTVFSPPPGLRIVYLGPGLLNMDKLTQRKTERRQRAFIDGVLEWVDERVDPSYIHVRTAPGYPDVRPFVWNDCTVSPTYTYHVDITGPESALLDQFSRDARTNIRNAAATDYDVGERGPEAIDRIVEQVRSRYAAQAVPYDVTPSFVRELYEQTPDGTIRPFTCRLDGSFVGGILAVEFGDTIARWQGGVKPDVDSDFPINDVLDWEVLCAGRESGCTTYDLVGANTPRINRYKSKFGPELTPFYGIERASLLGSLAARMYRRRK</sequence>
<name>A0A897N3Q5_9EURY</name>
<dbReference type="GeneID" id="68854691"/>
<dbReference type="PANTHER" id="PTHR36174">
    <property type="entry name" value="LIPID II:GLYCINE GLYCYLTRANSFERASE"/>
    <property type="match status" value="1"/>
</dbReference>
<dbReference type="EMBL" id="CP064787">
    <property type="protein sequence ID" value="QSG05415.1"/>
    <property type="molecule type" value="Genomic_DNA"/>
</dbReference>
<gene>
    <name evidence="2" type="primary">fem</name>
    <name evidence="2" type="ORF">HSR121_1068</name>
</gene>
<protein>
    <submittedName>
        <fullName evidence="2">Peptidoglycan interpeptide bridge formation enzyme, contains acetyltransferase domain of GNAT superfamily</fullName>
    </submittedName>
</protein>